<dbReference type="AlphaFoldDB" id="A0A8T1WCL9"/>
<dbReference type="OrthoDB" id="66546at2759"/>
<feature type="compositionally biased region" description="Polar residues" evidence="5">
    <location>
        <begin position="1092"/>
        <end position="1101"/>
    </location>
</feature>
<evidence type="ECO:0000256" key="2">
    <source>
        <dbReference type="ARBA" id="ARBA00022490"/>
    </source>
</evidence>
<keyword evidence="8" id="KW-1185">Reference proteome</keyword>
<dbReference type="PANTHER" id="PTHR19302">
    <property type="entry name" value="GAMMA TUBULIN COMPLEX PROTEIN"/>
    <property type="match status" value="1"/>
</dbReference>
<sequence length="1128" mass="130010">MAPVPAWTREWRPLVRQLCGRIGSRSDPEDDPETPSDQEALLLQTDRVVGQLYSHRFVESLPQDVRRQTEALATKFRVHSLEDRAQKLLSLSQQCDYQVLKLLLELARSPSKASDEQVAVDDDSTSKWRKVLEEQQNKQIQEKQLQDRLVEELFEISTNDEWFQEWEESEDESDWEISSADESRLDSGQSDGGRRRTAKRSSEVLEDMGREDGVMTSLDSRVSSVFASSDVDMVEGKETRQQEAKRHEFSHEEEARDEILRRYYSEVEVDESMMEIDEDRSVCWLEKREDIPFSMERPWLLCAAVVKTDDYSPTKTDTIPQRIIHERTAVNMIFEALDGVQSLLFEMRAVKPNPAIFSLDFQMNIFQLSQRSQRVAIGHLSPLSFRNILADFAQMASELQLLRDFLGFIHHSRGLHEHHRCLTLEGFAHALSQVLWSLSAAIQNVEQQTNNSVGFGHEDPTPWSSSAERQPTLLGVFGGLKETFNLILWLKRVVVECFQELSGRHWNEVRRAEQAKCVLNALYRMTEMEYMEGLPVHGDTSTAGSWSRYDILLYLFTGALGPYLNLINGVLFERGHFETIPLDGELFYATPAMLSIGATSLRNERNQSFREGLLSLAPFEVTRALVPLFLSLVADRMSEALASRQLKNRFLQQQQYSADEPLRALEQPQQTLHEIFTSELEAMGWKDSPSATVLTRKAEDTGHVSERRPLECMPFNRLLVRCLTKHVGDKCDELNGSITDIFRTRLRYLDHVEALRKFVLMEQQDTYNMFSQGLIAEMKANPATWAECEAINELYQNAIQGMLDDSPLSSSLKQLGGRINVRVDATELIPNGTRKVDISTIKCLNFTFPIQQPLRVLFSAQVMQKYSRLGVFLVQVKSVETALVKFKYSLRHRRCYSCIEVEMREPLMQVANMLHYTKSLLNYLSSQIAEEGWDKYRKILESAKSLAEVNAAHEEYLDLLLNRFFLLDKHATVIQYILTTFNHILRFVGLLDEFVKTIERNLQEYFPERSNREIKQSQGGNTLERGRLLEHPDFRTLDAEMHISLKEFKRQSHFLVVMLTATQKHGASPHVREIVTRLNYNFFYHQPEKSSRTQVSVQQHRPINRAGSMKPPSAPKKKYSRSRSAHMV</sequence>
<feature type="region of interest" description="Disordered" evidence="5">
    <location>
        <begin position="1089"/>
        <end position="1128"/>
    </location>
</feature>
<comment type="caution">
    <text evidence="7">The sequence shown here is derived from an EMBL/GenBank/DDBJ whole genome shotgun (WGS) entry which is preliminary data.</text>
</comment>
<keyword evidence="3" id="KW-0493">Microtubule</keyword>
<dbReference type="EMBL" id="JAGDFL010000394">
    <property type="protein sequence ID" value="KAG7389994.1"/>
    <property type="molecule type" value="Genomic_DNA"/>
</dbReference>
<name>A0A8T1WCL9_9STRA</name>
<evidence type="ECO:0000256" key="3">
    <source>
        <dbReference type="ARBA" id="ARBA00022701"/>
    </source>
</evidence>
<feature type="compositionally biased region" description="Basic and acidic residues" evidence="5">
    <location>
        <begin position="200"/>
        <end position="213"/>
    </location>
</feature>
<dbReference type="GO" id="GO:0000930">
    <property type="term" value="C:gamma-tubulin complex"/>
    <property type="evidence" value="ECO:0007669"/>
    <property type="project" value="TreeGrafter"/>
</dbReference>
<evidence type="ECO:0000256" key="5">
    <source>
        <dbReference type="SAM" id="MobiDB-lite"/>
    </source>
</evidence>
<feature type="compositionally biased region" description="Basic residues" evidence="5">
    <location>
        <begin position="1115"/>
        <end position="1128"/>
    </location>
</feature>
<dbReference type="GO" id="GO:0051011">
    <property type="term" value="F:microtubule minus-end binding"/>
    <property type="evidence" value="ECO:0007669"/>
    <property type="project" value="TreeGrafter"/>
</dbReference>
<dbReference type="GO" id="GO:0000278">
    <property type="term" value="P:mitotic cell cycle"/>
    <property type="evidence" value="ECO:0007669"/>
    <property type="project" value="TreeGrafter"/>
</dbReference>
<evidence type="ECO:0000256" key="1">
    <source>
        <dbReference type="ARBA" id="ARBA00004245"/>
    </source>
</evidence>
<dbReference type="GO" id="GO:0000922">
    <property type="term" value="C:spindle pole"/>
    <property type="evidence" value="ECO:0007669"/>
    <property type="project" value="InterPro"/>
</dbReference>
<dbReference type="GO" id="GO:0031122">
    <property type="term" value="P:cytoplasmic microtubule organization"/>
    <property type="evidence" value="ECO:0007669"/>
    <property type="project" value="TreeGrafter"/>
</dbReference>
<comment type="subcellular location">
    <subcellularLocation>
        <location evidence="1">Cytoplasm</location>
        <location evidence="1">Cytoskeleton</location>
    </subcellularLocation>
</comment>
<dbReference type="Pfam" id="PF04130">
    <property type="entry name" value="GCP_C_terminal"/>
    <property type="match status" value="1"/>
</dbReference>
<reference evidence="7" key="1">
    <citation type="submission" date="2021-02" db="EMBL/GenBank/DDBJ databases">
        <authorList>
            <person name="Palmer J.M."/>
        </authorList>
    </citation>
    <scope>NUCLEOTIDE SEQUENCE</scope>
    <source>
        <strain evidence="7">SCRP23</strain>
    </source>
</reference>
<dbReference type="GO" id="GO:0043015">
    <property type="term" value="F:gamma-tubulin binding"/>
    <property type="evidence" value="ECO:0007669"/>
    <property type="project" value="InterPro"/>
</dbReference>
<dbReference type="PANTHER" id="PTHR19302:SF33">
    <property type="entry name" value="GAMMA-TUBULIN COMPLEX COMPONENT 5"/>
    <property type="match status" value="1"/>
</dbReference>
<feature type="region of interest" description="Disordered" evidence="5">
    <location>
        <begin position="171"/>
        <end position="217"/>
    </location>
</feature>
<feature type="domain" description="Gamma tubulin complex component C-terminal" evidence="6">
    <location>
        <begin position="749"/>
        <end position="1084"/>
    </location>
</feature>
<keyword evidence="4" id="KW-0206">Cytoskeleton</keyword>
<evidence type="ECO:0000313" key="8">
    <source>
        <dbReference type="Proteomes" id="UP000693981"/>
    </source>
</evidence>
<evidence type="ECO:0000313" key="7">
    <source>
        <dbReference type="EMBL" id="KAG7389994.1"/>
    </source>
</evidence>
<dbReference type="GO" id="GO:0007020">
    <property type="term" value="P:microtubule nucleation"/>
    <property type="evidence" value="ECO:0007669"/>
    <property type="project" value="InterPro"/>
</dbReference>
<proteinExistence type="predicted"/>
<protein>
    <recommendedName>
        <fullName evidence="6">Gamma tubulin complex component C-terminal domain-containing protein</fullName>
    </recommendedName>
</protein>
<dbReference type="GO" id="GO:0051225">
    <property type="term" value="P:spindle assembly"/>
    <property type="evidence" value="ECO:0007669"/>
    <property type="project" value="TreeGrafter"/>
</dbReference>
<dbReference type="InterPro" id="IPR040457">
    <property type="entry name" value="GCP_C"/>
</dbReference>
<evidence type="ECO:0000259" key="6">
    <source>
        <dbReference type="Pfam" id="PF04130"/>
    </source>
</evidence>
<accession>A0A8T1WCL9</accession>
<organism evidence="7 8">
    <name type="scientific">Phytophthora boehmeriae</name>
    <dbReference type="NCBI Taxonomy" id="109152"/>
    <lineage>
        <taxon>Eukaryota</taxon>
        <taxon>Sar</taxon>
        <taxon>Stramenopiles</taxon>
        <taxon>Oomycota</taxon>
        <taxon>Peronosporomycetes</taxon>
        <taxon>Peronosporales</taxon>
        <taxon>Peronosporaceae</taxon>
        <taxon>Phytophthora</taxon>
    </lineage>
</organism>
<gene>
    <name evidence="7" type="ORF">PHYBOEH_007191</name>
</gene>
<dbReference type="GO" id="GO:0005874">
    <property type="term" value="C:microtubule"/>
    <property type="evidence" value="ECO:0007669"/>
    <property type="project" value="UniProtKB-KW"/>
</dbReference>
<dbReference type="InterPro" id="IPR007259">
    <property type="entry name" value="GCP"/>
</dbReference>
<dbReference type="Proteomes" id="UP000693981">
    <property type="component" value="Unassembled WGS sequence"/>
</dbReference>
<evidence type="ECO:0000256" key="4">
    <source>
        <dbReference type="ARBA" id="ARBA00023212"/>
    </source>
</evidence>
<keyword evidence="2" id="KW-0963">Cytoplasm</keyword>
<dbReference type="GO" id="GO:0051321">
    <property type="term" value="P:meiotic cell cycle"/>
    <property type="evidence" value="ECO:0007669"/>
    <property type="project" value="TreeGrafter"/>
</dbReference>